<evidence type="ECO:0000313" key="2">
    <source>
        <dbReference type="Proteomes" id="UP000695026"/>
    </source>
</evidence>
<dbReference type="CDD" id="cd22975">
    <property type="entry name" value="DD_TEX55"/>
    <property type="match status" value="1"/>
</dbReference>
<dbReference type="GO" id="GO:0005634">
    <property type="term" value="C:nucleus"/>
    <property type="evidence" value="ECO:0007669"/>
    <property type="project" value="TreeGrafter"/>
</dbReference>
<dbReference type="RefSeq" id="XP_025029009.1">
    <property type="nucleotide sequence ID" value="XM_025173241.1"/>
</dbReference>
<gene>
    <name evidence="3" type="primary">CUNH3orf30</name>
</gene>
<keyword evidence="2" id="KW-1185">Reference proteome</keyword>
<protein>
    <submittedName>
        <fullName evidence="3">Uncharacterized protein C3orf30 homolog isoform X1</fullName>
    </submittedName>
</protein>
<dbReference type="InterPro" id="IPR040760">
    <property type="entry name" value="Tex55"/>
</dbReference>
<dbReference type="SUPFAM" id="SSF47391">
    <property type="entry name" value="Dimerization-anchoring domain of cAMP-dependent PK regulatory subunit"/>
    <property type="match status" value="1"/>
</dbReference>
<proteinExistence type="predicted"/>
<dbReference type="OrthoDB" id="522106at2759"/>
<dbReference type="GeneID" id="107326367"/>
<evidence type="ECO:0000256" key="1">
    <source>
        <dbReference type="SAM" id="MobiDB-lite"/>
    </source>
</evidence>
<dbReference type="PANTHER" id="PTHR47110">
    <property type="entry name" value="TESTIS-SPECIFIC EXPRESSED PROTEIN 55"/>
    <property type="match status" value="1"/>
</dbReference>
<accession>A0A9F5J827</accession>
<organism evidence="2 3">
    <name type="scientific">Python bivittatus</name>
    <name type="common">Burmese python</name>
    <name type="synonym">Python molurus bivittatus</name>
    <dbReference type="NCBI Taxonomy" id="176946"/>
    <lineage>
        <taxon>Eukaryota</taxon>
        <taxon>Metazoa</taxon>
        <taxon>Chordata</taxon>
        <taxon>Craniata</taxon>
        <taxon>Vertebrata</taxon>
        <taxon>Euteleostomi</taxon>
        <taxon>Lepidosauria</taxon>
        <taxon>Squamata</taxon>
        <taxon>Bifurcata</taxon>
        <taxon>Unidentata</taxon>
        <taxon>Episquamata</taxon>
        <taxon>Toxicofera</taxon>
        <taxon>Serpentes</taxon>
        <taxon>Henophidia</taxon>
        <taxon>Pythonidae</taxon>
        <taxon>Python</taxon>
    </lineage>
</organism>
<dbReference type="OMA" id="PVENEPM"/>
<reference evidence="3" key="1">
    <citation type="submission" date="2025-08" db="UniProtKB">
        <authorList>
            <consortium name="RefSeq"/>
        </authorList>
    </citation>
    <scope>IDENTIFICATION</scope>
    <source>
        <tissue evidence="3">Liver</tissue>
    </source>
</reference>
<dbReference type="Gene3D" id="1.20.890.10">
    <property type="entry name" value="cAMP-dependent protein kinase regulatory subunit, dimerization-anchoring domain"/>
    <property type="match status" value="1"/>
</dbReference>
<dbReference type="AlphaFoldDB" id="A0A9F5J827"/>
<feature type="region of interest" description="Disordered" evidence="1">
    <location>
        <begin position="69"/>
        <end position="88"/>
    </location>
</feature>
<dbReference type="InterPro" id="IPR048377">
    <property type="entry name" value="TEX55_DD"/>
</dbReference>
<dbReference type="Proteomes" id="UP000695026">
    <property type="component" value="Unplaced"/>
</dbReference>
<sequence length="207" mass="23171">MRVGCIRKNIKVTQNAVGMGCFRKEQHEKVLTTEVEEQPTLPGSTTETSRTSAHLLKVVLSIDQVPEVSEATPQAPAPRPETQSPTSSLQTLGALLTQKKGEFPQGLVRSVETLVQAQQASPQEVVQQSAPLAEVAEEPLDEPMPTVYLDPFEISLQYVEKHNILQIFEEITENLVYEKPENPLEFILNQVQAMINNRNQQEEGEWQ</sequence>
<dbReference type="PANTHER" id="PTHR47110:SF1">
    <property type="entry name" value="TESTIS-SPECIFIC EXPRESSED PROTEIN 55"/>
    <property type="match status" value="1"/>
</dbReference>
<dbReference type="Pfam" id="PF17819">
    <property type="entry name" value="Tex55"/>
    <property type="match status" value="1"/>
</dbReference>
<evidence type="ECO:0000313" key="3">
    <source>
        <dbReference type="RefSeq" id="XP_025029009.1"/>
    </source>
</evidence>
<name>A0A9F5J827_PYTBI</name>
<dbReference type="CTD" id="152405"/>